<organism evidence="2 3">
    <name type="scientific">Variovorax boronicumulans</name>
    <dbReference type="NCBI Taxonomy" id="436515"/>
    <lineage>
        <taxon>Bacteria</taxon>
        <taxon>Pseudomonadati</taxon>
        <taxon>Pseudomonadota</taxon>
        <taxon>Betaproteobacteria</taxon>
        <taxon>Burkholderiales</taxon>
        <taxon>Comamonadaceae</taxon>
        <taxon>Variovorax</taxon>
    </lineage>
</organism>
<comment type="caution">
    <text evidence="2">The sequence shown here is derived from an EMBL/GenBank/DDBJ whole genome shotgun (WGS) entry which is preliminary data.</text>
</comment>
<gene>
    <name evidence="2" type="ORF">J2W31_006163</name>
</gene>
<dbReference type="AlphaFoldDB" id="A0AAW8D6P0"/>
<name>A0AAW8D6P0_9BURK</name>
<keyword evidence="1" id="KW-0472">Membrane</keyword>
<dbReference type="RefSeq" id="WP_307687095.1">
    <property type="nucleotide sequence ID" value="NZ_JAUSRD010000023.1"/>
</dbReference>
<sequence length="120" mass="11348">MSSSDSGTPMAARMLMSVQRFEGAGLFAIGSLCASCCCCGAGAADAVACILGLVLSAGLAAGGGFASASAGLSGFSRGTPAERHGVLHGLASAAACAVGPKSAITVATTAIATRGEEHAG</sequence>
<dbReference type="Proteomes" id="UP001242045">
    <property type="component" value="Unassembled WGS sequence"/>
</dbReference>
<keyword evidence="1" id="KW-0812">Transmembrane</keyword>
<protein>
    <submittedName>
        <fullName evidence="2">Uncharacterized protein</fullName>
    </submittedName>
</protein>
<feature type="transmembrane region" description="Helical" evidence="1">
    <location>
        <begin position="53"/>
        <end position="75"/>
    </location>
</feature>
<accession>A0AAW8D6P0</accession>
<proteinExistence type="predicted"/>
<keyword evidence="1" id="KW-1133">Transmembrane helix</keyword>
<evidence type="ECO:0000313" key="2">
    <source>
        <dbReference type="EMBL" id="MDP9897021.1"/>
    </source>
</evidence>
<dbReference type="EMBL" id="JAUSRD010000023">
    <property type="protein sequence ID" value="MDP9897021.1"/>
    <property type="molecule type" value="Genomic_DNA"/>
</dbReference>
<reference evidence="2" key="1">
    <citation type="submission" date="2023-07" db="EMBL/GenBank/DDBJ databases">
        <title>Sorghum-associated microbial communities from plants grown in Nebraska, USA.</title>
        <authorList>
            <person name="Schachtman D."/>
        </authorList>
    </citation>
    <scope>NUCLEOTIDE SEQUENCE</scope>
    <source>
        <strain evidence="2">DS3754</strain>
    </source>
</reference>
<evidence type="ECO:0000256" key="1">
    <source>
        <dbReference type="SAM" id="Phobius"/>
    </source>
</evidence>
<evidence type="ECO:0000313" key="3">
    <source>
        <dbReference type="Proteomes" id="UP001242045"/>
    </source>
</evidence>